<reference evidence="2 3" key="1">
    <citation type="journal article" date="2011" name="Cell">
        <title>The monarch butterfly genome yields insights into long-distance migration.</title>
        <authorList>
            <person name="Zhan S."/>
            <person name="Merlin C."/>
            <person name="Boore J.L."/>
            <person name="Reppert S.M."/>
        </authorList>
    </citation>
    <scope>NUCLEOTIDE SEQUENCE [LARGE SCALE GENOMIC DNA]</scope>
    <source>
        <strain evidence="2">F-2</strain>
    </source>
</reference>
<protein>
    <submittedName>
        <fullName evidence="2">Uncharacterized protein</fullName>
    </submittedName>
</protein>
<name>A0A212F1L3_DANPL</name>
<organism evidence="2 3">
    <name type="scientific">Danaus plexippus plexippus</name>
    <dbReference type="NCBI Taxonomy" id="278856"/>
    <lineage>
        <taxon>Eukaryota</taxon>
        <taxon>Metazoa</taxon>
        <taxon>Ecdysozoa</taxon>
        <taxon>Arthropoda</taxon>
        <taxon>Hexapoda</taxon>
        <taxon>Insecta</taxon>
        <taxon>Pterygota</taxon>
        <taxon>Neoptera</taxon>
        <taxon>Endopterygota</taxon>
        <taxon>Lepidoptera</taxon>
        <taxon>Glossata</taxon>
        <taxon>Ditrysia</taxon>
        <taxon>Papilionoidea</taxon>
        <taxon>Nymphalidae</taxon>
        <taxon>Danainae</taxon>
        <taxon>Danaini</taxon>
        <taxon>Danaina</taxon>
        <taxon>Danaus</taxon>
        <taxon>Danaus</taxon>
    </lineage>
</organism>
<evidence type="ECO:0000256" key="1">
    <source>
        <dbReference type="SAM" id="MobiDB-lite"/>
    </source>
</evidence>
<evidence type="ECO:0000313" key="3">
    <source>
        <dbReference type="Proteomes" id="UP000007151"/>
    </source>
</evidence>
<keyword evidence="3" id="KW-1185">Reference proteome</keyword>
<dbReference type="Proteomes" id="UP000007151">
    <property type="component" value="Unassembled WGS sequence"/>
</dbReference>
<dbReference type="InParanoid" id="A0A212F1L3"/>
<accession>A0A212F1L3</accession>
<sequence>MKMTGLDTRLFVIGVSKPLPPERHKRQKPPTRNPNLLPEVRSVLAFAEHRVREWEPQGQVGRARALWTRRDDEQAHGGR</sequence>
<dbReference type="AlphaFoldDB" id="A0A212F1L3"/>
<feature type="region of interest" description="Disordered" evidence="1">
    <location>
        <begin position="17"/>
        <end position="36"/>
    </location>
</feature>
<dbReference type="KEGG" id="dpl:KGM_211840"/>
<gene>
    <name evidence="2" type="ORF">KGM_211840</name>
</gene>
<evidence type="ECO:0000313" key="2">
    <source>
        <dbReference type="EMBL" id="OWR47628.1"/>
    </source>
</evidence>
<proteinExistence type="predicted"/>
<comment type="caution">
    <text evidence="2">The sequence shown here is derived from an EMBL/GenBank/DDBJ whole genome shotgun (WGS) entry which is preliminary data.</text>
</comment>
<dbReference type="EMBL" id="AGBW02010853">
    <property type="protein sequence ID" value="OWR47628.1"/>
    <property type="molecule type" value="Genomic_DNA"/>
</dbReference>